<dbReference type="Proteomes" id="UP000294558">
    <property type="component" value="Unassembled WGS sequence"/>
</dbReference>
<accession>A0A4R7I4Y9</accession>
<dbReference type="AlphaFoldDB" id="A0A4R7I4Y9"/>
<dbReference type="EMBL" id="SOAU01000001">
    <property type="protein sequence ID" value="TDT18294.1"/>
    <property type="molecule type" value="Genomic_DNA"/>
</dbReference>
<sequence length="253" mass="26824">MDLGLSGARIVVTGGSRGIGRATVELLVAEGARVATCARGRESLDDLAAAVDVGDRLRTDQVDVTADGAVEEWISDVADAWGGIDGFVSNVSARVYRTDIGRWPETFDIDLYQHVRAIDAVVPHLRESNGSLVVISSIAAVLSELPDLDRAYGPMKAALTQYASQLAQLEGRNGVRVNVVSPGPIHVDDGFWGQVRDGMPEVYDGVAARSVFGRLGRPEEVAAGVVFLLAPVNAYTTAANLHIDGGLVRAARY</sequence>
<keyword evidence="3" id="KW-1185">Reference proteome</keyword>
<dbReference type="SUPFAM" id="SSF51735">
    <property type="entry name" value="NAD(P)-binding Rossmann-fold domains"/>
    <property type="match status" value="1"/>
</dbReference>
<evidence type="ECO:0000256" key="1">
    <source>
        <dbReference type="ARBA" id="ARBA00006484"/>
    </source>
</evidence>
<dbReference type="GO" id="GO:0016616">
    <property type="term" value="F:oxidoreductase activity, acting on the CH-OH group of donors, NAD or NADP as acceptor"/>
    <property type="evidence" value="ECO:0007669"/>
    <property type="project" value="TreeGrafter"/>
</dbReference>
<proteinExistence type="inferred from homology"/>
<reference evidence="2 3" key="1">
    <citation type="submission" date="2019-03" db="EMBL/GenBank/DDBJ databases">
        <title>Sequencing the genomes of 1000 actinobacteria strains.</title>
        <authorList>
            <person name="Klenk H.-P."/>
        </authorList>
    </citation>
    <scope>NUCLEOTIDE SEQUENCE [LARGE SCALE GENOMIC DNA]</scope>
    <source>
        <strain evidence="2 3">DSM 18936</strain>
    </source>
</reference>
<dbReference type="RefSeq" id="WP_133870524.1">
    <property type="nucleotide sequence ID" value="NZ_SOAU01000001.1"/>
</dbReference>
<protein>
    <submittedName>
        <fullName evidence="2">NAD(P)-dependent dehydrogenase (Short-subunit alcohol dehydrogenase family)</fullName>
    </submittedName>
</protein>
<dbReference type="GO" id="GO:0030497">
    <property type="term" value="P:fatty acid elongation"/>
    <property type="evidence" value="ECO:0007669"/>
    <property type="project" value="TreeGrafter"/>
</dbReference>
<dbReference type="Gene3D" id="3.40.50.720">
    <property type="entry name" value="NAD(P)-binding Rossmann-like Domain"/>
    <property type="match status" value="1"/>
</dbReference>
<dbReference type="CDD" id="cd05233">
    <property type="entry name" value="SDR_c"/>
    <property type="match status" value="1"/>
</dbReference>
<comment type="caution">
    <text evidence="2">The sequence shown here is derived from an EMBL/GenBank/DDBJ whole genome shotgun (WGS) entry which is preliminary data.</text>
</comment>
<dbReference type="Pfam" id="PF13561">
    <property type="entry name" value="adh_short_C2"/>
    <property type="match status" value="1"/>
</dbReference>
<gene>
    <name evidence="2" type="ORF">BDK89_3913</name>
</gene>
<dbReference type="OrthoDB" id="3676637at2"/>
<comment type="similarity">
    <text evidence="1">Belongs to the short-chain dehydrogenases/reductases (SDR) family.</text>
</comment>
<dbReference type="PANTHER" id="PTHR42760:SF40">
    <property type="entry name" value="3-OXOACYL-[ACYL-CARRIER-PROTEIN] REDUCTASE, CHLOROPLASTIC"/>
    <property type="match status" value="1"/>
</dbReference>
<evidence type="ECO:0000313" key="3">
    <source>
        <dbReference type="Proteomes" id="UP000294558"/>
    </source>
</evidence>
<dbReference type="InterPro" id="IPR036291">
    <property type="entry name" value="NAD(P)-bd_dom_sf"/>
</dbReference>
<dbReference type="PRINTS" id="PR00081">
    <property type="entry name" value="GDHRDH"/>
</dbReference>
<organism evidence="2 3">
    <name type="scientific">Ilumatobacter fluminis</name>
    <dbReference type="NCBI Taxonomy" id="467091"/>
    <lineage>
        <taxon>Bacteria</taxon>
        <taxon>Bacillati</taxon>
        <taxon>Actinomycetota</taxon>
        <taxon>Acidimicrobiia</taxon>
        <taxon>Acidimicrobiales</taxon>
        <taxon>Ilumatobacteraceae</taxon>
        <taxon>Ilumatobacter</taxon>
    </lineage>
</organism>
<evidence type="ECO:0000313" key="2">
    <source>
        <dbReference type="EMBL" id="TDT18294.1"/>
    </source>
</evidence>
<dbReference type="InterPro" id="IPR002347">
    <property type="entry name" value="SDR_fam"/>
</dbReference>
<name>A0A4R7I4Y9_9ACTN</name>
<dbReference type="PANTHER" id="PTHR42760">
    <property type="entry name" value="SHORT-CHAIN DEHYDROGENASES/REDUCTASES FAMILY MEMBER"/>
    <property type="match status" value="1"/>
</dbReference>